<organism evidence="1 2">
    <name type="scientific">Sinomonas humi</name>
    <dbReference type="NCBI Taxonomy" id="1338436"/>
    <lineage>
        <taxon>Bacteria</taxon>
        <taxon>Bacillati</taxon>
        <taxon>Actinomycetota</taxon>
        <taxon>Actinomycetes</taxon>
        <taxon>Micrococcales</taxon>
        <taxon>Micrococcaceae</taxon>
        <taxon>Sinomonas</taxon>
    </lineage>
</organism>
<gene>
    <name evidence="1" type="ORF">LK10_18605</name>
</gene>
<dbReference type="OrthoDB" id="3215033at2"/>
<dbReference type="RefSeq" id="WP_043127076.1">
    <property type="nucleotide sequence ID" value="NZ_JTDL01000147.1"/>
</dbReference>
<reference evidence="1 2" key="1">
    <citation type="submission" date="2014-09" db="EMBL/GenBank/DDBJ databases">
        <title>Genome sequence of Sinomonas sp. MUSC 117.</title>
        <authorList>
            <person name="Lee L.-H."/>
        </authorList>
    </citation>
    <scope>NUCLEOTIDE SEQUENCE [LARGE SCALE GENOMIC DNA]</scope>
    <source>
        <strain evidence="1 2">MUSC 117</strain>
    </source>
</reference>
<sequence>MRHSDFWRLMEDEFGAGYARVLASSLVLTSVGGRTAVEALKAGQNPRTVWLAVCDMQDVPAERRLGKDRPLKD</sequence>
<dbReference type="Proteomes" id="UP000030982">
    <property type="component" value="Unassembled WGS sequence"/>
</dbReference>
<protein>
    <submittedName>
        <fullName evidence="1">Histidine kinase</fullName>
    </submittedName>
</protein>
<dbReference type="STRING" id="1338436.LK10_18605"/>
<dbReference type="InterPro" id="IPR021408">
    <property type="entry name" value="DUF3046"/>
</dbReference>
<keyword evidence="2" id="KW-1185">Reference proteome</keyword>
<accession>A0A0B2AG73</accession>
<dbReference type="EMBL" id="JTDL01000147">
    <property type="protein sequence ID" value="KHL00794.1"/>
    <property type="molecule type" value="Genomic_DNA"/>
</dbReference>
<comment type="caution">
    <text evidence="1">The sequence shown here is derived from an EMBL/GenBank/DDBJ whole genome shotgun (WGS) entry which is preliminary data.</text>
</comment>
<dbReference type="AlphaFoldDB" id="A0A0B2AG73"/>
<keyword evidence="1" id="KW-0418">Kinase</keyword>
<keyword evidence="1" id="KW-0808">Transferase</keyword>
<evidence type="ECO:0000313" key="1">
    <source>
        <dbReference type="EMBL" id="KHL00794.1"/>
    </source>
</evidence>
<evidence type="ECO:0000313" key="2">
    <source>
        <dbReference type="Proteomes" id="UP000030982"/>
    </source>
</evidence>
<name>A0A0B2AG73_9MICC</name>
<dbReference type="GO" id="GO:0016301">
    <property type="term" value="F:kinase activity"/>
    <property type="evidence" value="ECO:0007669"/>
    <property type="project" value="UniProtKB-KW"/>
</dbReference>
<proteinExistence type="predicted"/>
<dbReference type="Pfam" id="PF11248">
    <property type="entry name" value="DUF3046"/>
    <property type="match status" value="1"/>
</dbReference>